<dbReference type="GeneID" id="106173572"/>
<evidence type="ECO:0000313" key="3">
    <source>
        <dbReference type="RefSeq" id="XP_013410194.1"/>
    </source>
</evidence>
<dbReference type="RefSeq" id="XP_013410194.1">
    <property type="nucleotide sequence ID" value="XM_013554740.1"/>
</dbReference>
<reference evidence="3" key="1">
    <citation type="submission" date="2025-08" db="UniProtKB">
        <authorList>
            <consortium name="RefSeq"/>
        </authorList>
    </citation>
    <scope>IDENTIFICATION</scope>
    <source>
        <tissue evidence="3">Gonads</tissue>
    </source>
</reference>
<name>A0A1S3JJV9_LINAN</name>
<evidence type="ECO:0000313" key="2">
    <source>
        <dbReference type="Proteomes" id="UP000085678"/>
    </source>
</evidence>
<dbReference type="InParanoid" id="A0A1S3JJV9"/>
<proteinExistence type="predicted"/>
<keyword evidence="1" id="KW-0732">Signal</keyword>
<evidence type="ECO:0000256" key="1">
    <source>
        <dbReference type="SAM" id="SignalP"/>
    </source>
</evidence>
<dbReference type="Proteomes" id="UP000085678">
    <property type="component" value="Unplaced"/>
</dbReference>
<organism evidence="2 3">
    <name type="scientific">Lingula anatina</name>
    <name type="common">Brachiopod</name>
    <name type="synonym">Lingula unguis</name>
    <dbReference type="NCBI Taxonomy" id="7574"/>
    <lineage>
        <taxon>Eukaryota</taxon>
        <taxon>Metazoa</taxon>
        <taxon>Spiralia</taxon>
        <taxon>Lophotrochozoa</taxon>
        <taxon>Brachiopoda</taxon>
        <taxon>Linguliformea</taxon>
        <taxon>Lingulata</taxon>
        <taxon>Lingulida</taxon>
        <taxon>Linguloidea</taxon>
        <taxon>Lingulidae</taxon>
        <taxon>Lingula</taxon>
    </lineage>
</organism>
<protein>
    <submittedName>
        <fullName evidence="3">Uncharacterized protein LOC106173572</fullName>
    </submittedName>
</protein>
<accession>A0A1S3JJV9</accession>
<dbReference type="KEGG" id="lak:106173572"/>
<gene>
    <name evidence="3" type="primary">LOC106173572</name>
</gene>
<feature type="signal peptide" evidence="1">
    <location>
        <begin position="1"/>
        <end position="15"/>
    </location>
</feature>
<dbReference type="AlphaFoldDB" id="A0A1S3JJV9"/>
<keyword evidence="2" id="KW-1185">Reference proteome</keyword>
<feature type="chain" id="PRO_5012616558" evidence="1">
    <location>
        <begin position="16"/>
        <end position="130"/>
    </location>
</feature>
<sequence length="130" mass="13549">MKFLILVALFAVATAKPAENSIERLARSLAEDEVMKRGILNDVVAAICVPVMNSVIDLTNGTCAVLSASADSKCIQLADQYLGGLLSGLFSKPVASMCQNLADLVIIECKKGTVQKYAGGVCATLASKIG</sequence>